<keyword evidence="2" id="KW-0969">Cilium</keyword>
<gene>
    <name evidence="2" type="ORF">ACFOGH_12555</name>
</gene>
<organism evidence="2 3">
    <name type="scientific">Cypionkella sinensis</name>
    <dbReference type="NCBI Taxonomy" id="1756043"/>
    <lineage>
        <taxon>Bacteria</taxon>
        <taxon>Pseudomonadati</taxon>
        <taxon>Pseudomonadota</taxon>
        <taxon>Alphaproteobacteria</taxon>
        <taxon>Rhodobacterales</taxon>
        <taxon>Paracoccaceae</taxon>
        <taxon>Cypionkella</taxon>
    </lineage>
</organism>
<reference evidence="3" key="1">
    <citation type="journal article" date="2019" name="Int. J. Syst. Evol. Microbiol.">
        <title>The Global Catalogue of Microorganisms (GCM) 10K type strain sequencing project: providing services to taxonomists for standard genome sequencing and annotation.</title>
        <authorList>
            <consortium name="The Broad Institute Genomics Platform"/>
            <consortium name="The Broad Institute Genome Sequencing Center for Infectious Disease"/>
            <person name="Wu L."/>
            <person name="Ma J."/>
        </authorList>
    </citation>
    <scope>NUCLEOTIDE SEQUENCE [LARGE SCALE GENOMIC DNA]</scope>
    <source>
        <strain evidence="3">KCTC 52039</strain>
    </source>
</reference>
<name>A0ABV7J379_9RHOB</name>
<evidence type="ECO:0000313" key="3">
    <source>
        <dbReference type="Proteomes" id="UP001595547"/>
    </source>
</evidence>
<accession>A0ABV7J379</accession>
<dbReference type="RefSeq" id="WP_380073412.1">
    <property type="nucleotide sequence ID" value="NZ_JBHRTO010000001.1"/>
</dbReference>
<keyword evidence="3" id="KW-1185">Reference proteome</keyword>
<protein>
    <submittedName>
        <fullName evidence="2">Flagellar biosynthesis protein</fullName>
    </submittedName>
</protein>
<dbReference type="Pfam" id="PF04174">
    <property type="entry name" value="CP_ATPgrasp_1"/>
    <property type="match status" value="1"/>
</dbReference>
<evidence type="ECO:0000313" key="2">
    <source>
        <dbReference type="EMBL" id="MFC3181827.1"/>
    </source>
</evidence>
<sequence length="198" mass="21670">MVLRLEVFETEQSVTAGKTVVLDTMHLEETKLAAYDSGYTAGWEDATAAQAGDQSRVQADLARNLQGLSFTFHEARQHVLRALQPLMSEMVARLLPAIARETLPQVVLEQVMPMAERLADTPIALVLNPSARAAVEALLEQATGLPLVVTEEPSLSDGQVYLKFGDTETQVNLDRATAEITAAVRGFFEIPEQERKHG</sequence>
<proteinExistence type="predicted"/>
<keyword evidence="2" id="KW-0282">Flagellum</keyword>
<keyword evidence="2" id="KW-0966">Cell projection</keyword>
<dbReference type="EMBL" id="JBHRTO010000001">
    <property type="protein sequence ID" value="MFC3181827.1"/>
    <property type="molecule type" value="Genomic_DNA"/>
</dbReference>
<comment type="caution">
    <text evidence="2">The sequence shown here is derived from an EMBL/GenBank/DDBJ whole genome shotgun (WGS) entry which is preliminary data.</text>
</comment>
<dbReference type="Proteomes" id="UP001595547">
    <property type="component" value="Unassembled WGS sequence"/>
</dbReference>
<evidence type="ECO:0000259" key="1">
    <source>
        <dbReference type="Pfam" id="PF04174"/>
    </source>
</evidence>
<feature type="domain" description="Circularly permuted ATPgrasp" evidence="1">
    <location>
        <begin position="53"/>
        <end position="172"/>
    </location>
</feature>
<dbReference type="InterPro" id="IPR007302">
    <property type="entry name" value="CP_ATPgrasp"/>
</dbReference>